<evidence type="ECO:0000313" key="3">
    <source>
        <dbReference type="EMBL" id="GFO31713.1"/>
    </source>
</evidence>
<evidence type="ECO:0000313" key="4">
    <source>
        <dbReference type="Proteomes" id="UP000735302"/>
    </source>
</evidence>
<evidence type="ECO:0000256" key="1">
    <source>
        <dbReference type="SAM" id="MobiDB-lite"/>
    </source>
</evidence>
<reference evidence="3 4" key="1">
    <citation type="journal article" date="2021" name="Elife">
        <title>Chloroplast acquisition without the gene transfer in kleptoplastic sea slugs, Plakobranchus ocellatus.</title>
        <authorList>
            <person name="Maeda T."/>
            <person name="Takahashi S."/>
            <person name="Yoshida T."/>
            <person name="Shimamura S."/>
            <person name="Takaki Y."/>
            <person name="Nagai Y."/>
            <person name="Toyoda A."/>
            <person name="Suzuki Y."/>
            <person name="Arimoto A."/>
            <person name="Ishii H."/>
            <person name="Satoh N."/>
            <person name="Nishiyama T."/>
            <person name="Hasebe M."/>
            <person name="Maruyama T."/>
            <person name="Minagawa J."/>
            <person name="Obokata J."/>
            <person name="Shigenobu S."/>
        </authorList>
    </citation>
    <scope>NUCLEOTIDE SEQUENCE [LARGE SCALE GENOMIC DNA]</scope>
</reference>
<dbReference type="EMBL" id="BLXT01006425">
    <property type="protein sequence ID" value="GFO31713.1"/>
    <property type="molecule type" value="Genomic_DNA"/>
</dbReference>
<feature type="region of interest" description="Disordered" evidence="1">
    <location>
        <begin position="144"/>
        <end position="201"/>
    </location>
</feature>
<feature type="region of interest" description="Disordered" evidence="1">
    <location>
        <begin position="1227"/>
        <end position="1264"/>
    </location>
</feature>
<feature type="region of interest" description="Disordered" evidence="1">
    <location>
        <begin position="221"/>
        <end position="259"/>
    </location>
</feature>
<dbReference type="InterPro" id="IPR041192">
    <property type="entry name" value="PIN_11"/>
</dbReference>
<feature type="region of interest" description="Disordered" evidence="1">
    <location>
        <begin position="616"/>
        <end position="667"/>
    </location>
</feature>
<feature type="compositionally biased region" description="Basic residues" evidence="1">
    <location>
        <begin position="617"/>
        <end position="627"/>
    </location>
</feature>
<comment type="caution">
    <text evidence="3">The sequence shown here is derived from an EMBL/GenBank/DDBJ whole genome shotgun (WGS) entry which is preliminary data.</text>
</comment>
<gene>
    <name evidence="3" type="ORF">PoB_005821800</name>
</gene>
<feature type="region of interest" description="Disordered" evidence="1">
    <location>
        <begin position="98"/>
        <end position="125"/>
    </location>
</feature>
<feature type="compositionally biased region" description="Basic and acidic residues" evidence="1">
    <location>
        <begin position="965"/>
        <end position="982"/>
    </location>
</feature>
<organism evidence="3 4">
    <name type="scientific">Plakobranchus ocellatus</name>
    <dbReference type="NCBI Taxonomy" id="259542"/>
    <lineage>
        <taxon>Eukaryota</taxon>
        <taxon>Metazoa</taxon>
        <taxon>Spiralia</taxon>
        <taxon>Lophotrochozoa</taxon>
        <taxon>Mollusca</taxon>
        <taxon>Gastropoda</taxon>
        <taxon>Heterobranchia</taxon>
        <taxon>Euthyneura</taxon>
        <taxon>Panpulmonata</taxon>
        <taxon>Sacoglossa</taxon>
        <taxon>Placobranchoidea</taxon>
        <taxon>Plakobranchidae</taxon>
        <taxon>Plakobranchus</taxon>
    </lineage>
</organism>
<feature type="compositionally biased region" description="Basic and acidic residues" evidence="1">
    <location>
        <begin position="183"/>
        <end position="194"/>
    </location>
</feature>
<feature type="compositionally biased region" description="Basic and acidic residues" evidence="1">
    <location>
        <begin position="148"/>
        <end position="176"/>
    </location>
</feature>
<feature type="region of interest" description="Disordered" evidence="1">
    <location>
        <begin position="1436"/>
        <end position="1455"/>
    </location>
</feature>
<evidence type="ECO:0000259" key="2">
    <source>
        <dbReference type="Pfam" id="PF18479"/>
    </source>
</evidence>
<feature type="compositionally biased region" description="Low complexity" evidence="1">
    <location>
        <begin position="223"/>
        <end position="251"/>
    </location>
</feature>
<accession>A0AAV4CJB1</accession>
<feature type="compositionally biased region" description="Polar residues" evidence="1">
    <location>
        <begin position="521"/>
        <end position="533"/>
    </location>
</feature>
<feature type="domain" description="ZNF451 PIN-like" evidence="2">
    <location>
        <begin position="1553"/>
        <end position="1673"/>
    </location>
</feature>
<feature type="region of interest" description="Disordered" evidence="1">
    <location>
        <begin position="351"/>
        <end position="371"/>
    </location>
</feature>
<dbReference type="Pfam" id="PF18479">
    <property type="entry name" value="PIN_11"/>
    <property type="match status" value="1"/>
</dbReference>
<feature type="compositionally biased region" description="Basic and acidic residues" evidence="1">
    <location>
        <begin position="107"/>
        <end position="122"/>
    </location>
</feature>
<dbReference type="Proteomes" id="UP000735302">
    <property type="component" value="Unassembled WGS sequence"/>
</dbReference>
<feature type="compositionally biased region" description="Basic and acidic residues" evidence="1">
    <location>
        <begin position="640"/>
        <end position="653"/>
    </location>
</feature>
<feature type="compositionally biased region" description="Basic and acidic residues" evidence="1">
    <location>
        <begin position="1241"/>
        <end position="1259"/>
    </location>
</feature>
<feature type="region of interest" description="Disordered" evidence="1">
    <location>
        <begin position="521"/>
        <end position="544"/>
    </location>
</feature>
<feature type="compositionally biased region" description="Basic and acidic residues" evidence="1">
    <location>
        <begin position="1442"/>
        <end position="1454"/>
    </location>
</feature>
<sequence>MTVKNVTDTLKTCIYIPQRDVFADLLTDQACAECGQFIYEGLPSTGLCVHTDCPLQGPVLTWPARTLQEFLLRCGIYGVHLVTEDSVDLNARPAAQCPASPTLPGLAKDRCDGEPGRSDKAVGKSVSDTRMLADCASNILPGARLQTHGKDASSVRSARSEGAEHDLQPSTSDRETVSTPDDIPSKARSMDASHLKGCNKGKETYNSVHSIAVYTKQSSNIVQTSDMSKSSESECLSSTTQQQESSSQTPSHGYPHEQTLHTKDSLVSRRNSFLNLSHSDLFALKSPTLTLETNCENNGIAISGQPVPLTISTGNVCSQSYGLSNLEKSPSLTLSENFEKIRPSCDLHISKNKNGLEEPSPASETRLDSPGSELCYVPNMRISLSTVNEENKRCVPQSSKLSVLGTTTCGENKKTQNMRDQGVQVSLSDGIVTSQGCMDQDTKRTSKNLIASRLTAKIIDGSDTILMVSLADRSDHNVANDNRRGDPDGDVRYVVFDARKRRRHDRKVEWRRRRRKKLKQNLRSLSCSSTRQSFPKGRRSSGRSGACGPVEGCLLLPKLDQHAFALRKAFGFSQVLGSGDTRIRDSYCQGTSRSAYFCHEEPKLSLSFPAKQLHEKCRARKKRKRPKKSESKYIVVQESKISRTEKHFTDSSLKKSKPGPSSACASVECTSSAKRNSSEGLNNSVSTRSDASLYTIVDNLQDGIQRKNVSLTNDGSEICCSADLHDKRRQTDSNLHFKRKNSNSDALPVADQSRYVLTYKRDVVDSTNAEMARKLSTGSSGMPCYKSLKLQGSRKDEAIHPEKEESRYCILSNRCLFDANEPQMPITCSSRAKHINLDLKAAEPDGETSRYFILTRESHLESSSVQKHSNDSEVSMSELCVDPSQNSGASEPRLCITNPLSSAGQTDKISAYRYSSEIMTHSVEDSSQITSGVNQSLHQQGSPFALTQVFWRSPTMSSEVLPKSDSNKTKDLGVKSDSEMEISHPGTESGIKNEDIIMQGFKDMDRFVVANRSHGPTLEANVEPLTVNEERYVHKIERMQLDQASEVSSCEQVQKAWLAQDFTSALNMADTSVKPSSNSGLREQRTINDKNDSTLCETYASLNRLQNDGVNLSIKGKESTQLSTATRVSDNSLQRHYSPNLLGGPRTRSRHLRETNTIGGKGEDIQIRGPKFVKQNRKRLKKSCQKSGKILNCRLSVRRGEDFTTKTRRKQKKKQVKSNTLAWRLRQAKRSSAAARIRMKQRGDRRAGSSVRGEARLDTEPGPSKVEETQAIDADMHPPQPEAWVTDNPTLGGLASDKDGREKCCSELTNKQQSDLSAHNKIGHGFPRVVFRQLSEDSIPKVDGVNSEPNCQLHIINRCDTDGTKSNLKSKRGELSMYNELESKTESNITKPIIAKNSESSTELRTQRNIRSNESAESKLANLLPAKVSEAVVESYPESYSSDDRKEKKVESPSKEACSVHTIECNQDSVTDTDAGRQAAPHLVCSLMLRLDGPSTSRTSLWSHPSTTSATTMTTKASTSAANSADAPTLTAATKRLGKHKLRTPRIQHLSSMKSIVFADLENFMFYKHFRGKLPPLTFVWGFISARPQGPFHQEKFFRRYELYRKLKSERRTHVSIDIGFSKDAVDFAMTLAIAKLDDRLPASVTFYIVSNDGGFREVENQMRRAKREVKVVAPRRHGLTSAGFR</sequence>
<protein>
    <submittedName>
        <fullName evidence="3">Zinc finger protein 451-like protein</fullName>
    </submittedName>
</protein>
<feature type="region of interest" description="Disordered" evidence="1">
    <location>
        <begin position="958"/>
        <end position="990"/>
    </location>
</feature>
<proteinExistence type="predicted"/>
<keyword evidence="4" id="KW-1185">Reference proteome</keyword>
<name>A0AAV4CJB1_9GAST</name>